<evidence type="ECO:0000313" key="2">
    <source>
        <dbReference type="Proteomes" id="UP001148662"/>
    </source>
</evidence>
<name>A0ACC1T2Y0_9APHY</name>
<accession>A0ACC1T2Y0</accession>
<dbReference type="Proteomes" id="UP001148662">
    <property type="component" value="Unassembled WGS sequence"/>
</dbReference>
<evidence type="ECO:0000313" key="1">
    <source>
        <dbReference type="EMBL" id="KAJ3551520.1"/>
    </source>
</evidence>
<reference evidence="1" key="1">
    <citation type="submission" date="2022-07" db="EMBL/GenBank/DDBJ databases">
        <title>Genome Sequence of Phlebia brevispora.</title>
        <authorList>
            <person name="Buettner E."/>
        </authorList>
    </citation>
    <scope>NUCLEOTIDE SEQUENCE</scope>
    <source>
        <strain evidence="1">MPL23</strain>
    </source>
</reference>
<dbReference type="EMBL" id="JANHOG010000790">
    <property type="protein sequence ID" value="KAJ3551520.1"/>
    <property type="molecule type" value="Genomic_DNA"/>
</dbReference>
<organism evidence="1 2">
    <name type="scientific">Phlebia brevispora</name>
    <dbReference type="NCBI Taxonomy" id="194682"/>
    <lineage>
        <taxon>Eukaryota</taxon>
        <taxon>Fungi</taxon>
        <taxon>Dikarya</taxon>
        <taxon>Basidiomycota</taxon>
        <taxon>Agaricomycotina</taxon>
        <taxon>Agaricomycetes</taxon>
        <taxon>Polyporales</taxon>
        <taxon>Meruliaceae</taxon>
        <taxon>Phlebia</taxon>
    </lineage>
</organism>
<proteinExistence type="predicted"/>
<gene>
    <name evidence="1" type="ORF">NM688_g4653</name>
</gene>
<sequence length="320" mass="35380">MNLPLDGTSAADPQYFGICFSSILYGITCSQTFNYYRSTRARSDNRLIKSLVAIVWSVFSRILDTVQQSVLMHLCYYYFIVGHSNNINVLLDANLWSAPVEVILSNVIGALVQSYQVYRVQIIGENVWVSAPCALLVVAALVFPIKILTQPDPIFVPTMLKVYFVAAASASSAADTIIAMLLVFYLYRKRTGLRRSNDIISRLIILAVSTGGLTAGMSLITLVALFTFPASSDYDLMLNFMMSKLYANALLAMLNTRDLIRGDSHPIKAIGLSDIHLSIPSTRSRVENSDSSQLQGDFIQEVMTVDSERSRVMDIGGEFP</sequence>
<protein>
    <submittedName>
        <fullName evidence="1">Uncharacterized protein</fullName>
    </submittedName>
</protein>
<comment type="caution">
    <text evidence="1">The sequence shown here is derived from an EMBL/GenBank/DDBJ whole genome shotgun (WGS) entry which is preliminary data.</text>
</comment>
<keyword evidence="2" id="KW-1185">Reference proteome</keyword>